<feature type="compositionally biased region" description="Polar residues" evidence="1">
    <location>
        <begin position="466"/>
        <end position="481"/>
    </location>
</feature>
<gene>
    <name evidence="2" type="ORF">EURHEDRAFT_239000</name>
</gene>
<dbReference type="PANTHER" id="PTHR28307:SF2">
    <property type="entry name" value="PROTEIN PAL1"/>
    <property type="match status" value="1"/>
</dbReference>
<dbReference type="GeneID" id="63693183"/>
<feature type="compositionally biased region" description="Basic and acidic residues" evidence="1">
    <location>
        <begin position="178"/>
        <end position="207"/>
    </location>
</feature>
<dbReference type="GO" id="GO:0005737">
    <property type="term" value="C:cytoplasm"/>
    <property type="evidence" value="ECO:0007669"/>
    <property type="project" value="TreeGrafter"/>
</dbReference>
<feature type="compositionally biased region" description="Basic and acidic residues" evidence="1">
    <location>
        <begin position="215"/>
        <end position="230"/>
    </location>
</feature>
<feature type="region of interest" description="Disordered" evidence="1">
    <location>
        <begin position="1"/>
        <end position="236"/>
    </location>
</feature>
<feature type="compositionally biased region" description="Polar residues" evidence="1">
    <location>
        <begin position="106"/>
        <end position="126"/>
    </location>
</feature>
<evidence type="ECO:0000313" key="3">
    <source>
        <dbReference type="Proteomes" id="UP000019804"/>
    </source>
</evidence>
<protein>
    <submittedName>
        <fullName evidence="2">Pal1-domain-containing protein</fullName>
    </submittedName>
</protein>
<feature type="compositionally biased region" description="Low complexity" evidence="1">
    <location>
        <begin position="87"/>
        <end position="103"/>
    </location>
</feature>
<feature type="compositionally biased region" description="Basic and acidic residues" evidence="1">
    <location>
        <begin position="150"/>
        <end position="160"/>
    </location>
</feature>
<evidence type="ECO:0000313" key="2">
    <source>
        <dbReference type="EMBL" id="EYE91605.1"/>
    </source>
</evidence>
<dbReference type="AlphaFoldDB" id="A0A017S636"/>
<dbReference type="PANTHER" id="PTHR28307">
    <property type="entry name" value="PROTEIN PAL1"/>
    <property type="match status" value="1"/>
</dbReference>
<feature type="region of interest" description="Disordered" evidence="1">
    <location>
        <begin position="322"/>
        <end position="516"/>
    </location>
</feature>
<name>A0A017S636_ASPRC</name>
<dbReference type="HOGENOM" id="CLU_025891_1_0_1"/>
<dbReference type="STRING" id="1388766.A0A017S636"/>
<dbReference type="Proteomes" id="UP000019804">
    <property type="component" value="Unassembled WGS sequence"/>
</dbReference>
<sequence>MSAPSQPLPYAYPGGVTPGPSDGQNSPQLPVNLASNNPFRNRALSPAVNSAPRPERPTSTNPFLDDSDAISPQSAPGASMMSPPMQPLQQPLQPVKPVQPVPQEVMGNTSDLFASLSLNQAPQSNGHRPAPPRPDDRLKQRPPASRHPREHPSSREKDPLDIFADPPALTKSNTTLGGRERERRPRRNSESSVMERPKVMDPEEERRRRERRRREREARHRDGKSRDGKSSRSKKANYHMDIIDKLDVTSIYGTGMFHHDGPFDACNPNRNRKGVRAAPMQAFPQDSTNMALGGAGPVNKNIDLDLFHGRAAEGWNDYASTGTAPDTVGRSAEGVSFDPKSKLEPVHGPTSLGLGTSTFLDGAPASRTAMQRRASENEQGSAPGGGGLQRKKSLAQRIRGINRAPSGRVVSPDSSYPGPASLGGQPPRVPERKPSIQDYDEEWDKKGAKINSVEDTRPTPEAGRARSSSSPKQSTFSNERSNPGFDESKPNNGGGGLLNRMKSLRKPRPERRVSDD</sequence>
<proteinExistence type="predicted"/>
<dbReference type="OrthoDB" id="5352132at2759"/>
<feature type="compositionally biased region" description="Polar residues" evidence="1">
    <location>
        <begin position="22"/>
        <end position="39"/>
    </location>
</feature>
<dbReference type="RefSeq" id="XP_040635295.1">
    <property type="nucleotide sequence ID" value="XM_040778059.1"/>
</dbReference>
<feature type="compositionally biased region" description="Basic and acidic residues" evidence="1">
    <location>
        <begin position="443"/>
        <end position="458"/>
    </location>
</feature>
<reference evidence="3" key="1">
    <citation type="journal article" date="2014" name="Nat. Commun.">
        <title>Genomic adaptations of the halophilic Dead Sea filamentous fungus Eurotium rubrum.</title>
        <authorList>
            <person name="Kis-Papo T."/>
            <person name="Weig A.R."/>
            <person name="Riley R."/>
            <person name="Persoh D."/>
            <person name="Salamov A."/>
            <person name="Sun H."/>
            <person name="Lipzen A."/>
            <person name="Wasser S.P."/>
            <person name="Rambold G."/>
            <person name="Grigoriev I.V."/>
            <person name="Nevo E."/>
        </authorList>
    </citation>
    <scope>NUCLEOTIDE SEQUENCE [LARGE SCALE GENOMIC DNA]</scope>
    <source>
        <strain evidence="3">CBS 135680</strain>
    </source>
</reference>
<dbReference type="Pfam" id="PF08316">
    <property type="entry name" value="Pal1"/>
    <property type="match status" value="1"/>
</dbReference>
<keyword evidence="3" id="KW-1185">Reference proteome</keyword>
<dbReference type="InterPro" id="IPR013226">
    <property type="entry name" value="Pal1"/>
</dbReference>
<accession>A0A017S636</accession>
<dbReference type="EMBL" id="KK088443">
    <property type="protein sequence ID" value="EYE91605.1"/>
    <property type="molecule type" value="Genomic_DNA"/>
</dbReference>
<evidence type="ECO:0000256" key="1">
    <source>
        <dbReference type="SAM" id="MobiDB-lite"/>
    </source>
</evidence>
<organism evidence="2 3">
    <name type="scientific">Aspergillus ruber (strain CBS 135680)</name>
    <dbReference type="NCBI Taxonomy" id="1388766"/>
    <lineage>
        <taxon>Eukaryota</taxon>
        <taxon>Fungi</taxon>
        <taxon>Dikarya</taxon>
        <taxon>Ascomycota</taxon>
        <taxon>Pezizomycotina</taxon>
        <taxon>Eurotiomycetes</taxon>
        <taxon>Eurotiomycetidae</taxon>
        <taxon>Eurotiales</taxon>
        <taxon>Aspergillaceae</taxon>
        <taxon>Aspergillus</taxon>
        <taxon>Aspergillus subgen. Aspergillus</taxon>
    </lineage>
</organism>